<dbReference type="GO" id="GO:0005737">
    <property type="term" value="C:cytoplasm"/>
    <property type="evidence" value="ECO:0007669"/>
    <property type="project" value="UniProtKB-SubCell"/>
</dbReference>
<evidence type="ECO:0000256" key="2">
    <source>
        <dbReference type="ARBA" id="ARBA00022741"/>
    </source>
</evidence>
<dbReference type="CDD" id="cd10225">
    <property type="entry name" value="ASKHA_NBD_MreB-like"/>
    <property type="match status" value="1"/>
</dbReference>
<comment type="caution">
    <text evidence="6">Lacks conserved residue(s) required for the propagation of feature annotation.</text>
</comment>
<accession>A0AAP2GGS6</accession>
<protein>
    <recommendedName>
        <fullName evidence="6">Cell shape-determining protein MreB</fullName>
    </recommendedName>
</protein>
<dbReference type="InterPro" id="IPR043129">
    <property type="entry name" value="ATPase_NBD"/>
</dbReference>
<organism evidence="7 8">
    <name type="scientific">Chryseosolibacter histidini</name>
    <dbReference type="NCBI Taxonomy" id="2782349"/>
    <lineage>
        <taxon>Bacteria</taxon>
        <taxon>Pseudomonadati</taxon>
        <taxon>Bacteroidota</taxon>
        <taxon>Cytophagia</taxon>
        <taxon>Cytophagales</taxon>
        <taxon>Chryseotaleaceae</taxon>
        <taxon>Chryseosolibacter</taxon>
    </lineage>
</organism>
<dbReference type="PANTHER" id="PTHR42749">
    <property type="entry name" value="CELL SHAPE-DETERMINING PROTEIN MREB"/>
    <property type="match status" value="1"/>
</dbReference>
<evidence type="ECO:0000256" key="6">
    <source>
        <dbReference type="HAMAP-Rule" id="MF_02207"/>
    </source>
</evidence>
<gene>
    <name evidence="6" type="primary">mreB</name>
    <name evidence="7" type="ORF">KK083_00060</name>
</gene>
<dbReference type="AlphaFoldDB" id="A0AAP2GGS6"/>
<dbReference type="PANTHER" id="PTHR42749:SF1">
    <property type="entry name" value="CELL SHAPE-DETERMINING PROTEIN MREB"/>
    <property type="match status" value="1"/>
</dbReference>
<keyword evidence="8" id="KW-1185">Reference proteome</keyword>
<dbReference type="EMBL" id="JAHESF010000001">
    <property type="protein sequence ID" value="MBT1695244.1"/>
    <property type="molecule type" value="Genomic_DNA"/>
</dbReference>
<dbReference type="PRINTS" id="PR01652">
    <property type="entry name" value="SHAPEPROTEIN"/>
</dbReference>
<dbReference type="NCBIfam" id="NF010539">
    <property type="entry name" value="PRK13927.1"/>
    <property type="match status" value="1"/>
</dbReference>
<evidence type="ECO:0000256" key="1">
    <source>
        <dbReference type="ARBA" id="ARBA00022490"/>
    </source>
</evidence>
<dbReference type="InterPro" id="IPR004753">
    <property type="entry name" value="MreB"/>
</dbReference>
<dbReference type="SUPFAM" id="SSF53067">
    <property type="entry name" value="Actin-like ATPase domain"/>
    <property type="match status" value="2"/>
</dbReference>
<proteinExistence type="inferred from homology"/>
<evidence type="ECO:0000256" key="3">
    <source>
        <dbReference type="ARBA" id="ARBA00022840"/>
    </source>
</evidence>
<evidence type="ECO:0000256" key="4">
    <source>
        <dbReference type="ARBA" id="ARBA00022960"/>
    </source>
</evidence>
<dbReference type="GO" id="GO:0008360">
    <property type="term" value="P:regulation of cell shape"/>
    <property type="evidence" value="ECO:0007669"/>
    <property type="project" value="UniProtKB-UniRule"/>
</dbReference>
<evidence type="ECO:0000256" key="5">
    <source>
        <dbReference type="ARBA" id="ARBA00023458"/>
    </source>
</evidence>
<comment type="subcellular location">
    <subcellularLocation>
        <location evidence="6">Cytoplasm</location>
    </subcellularLocation>
    <text evidence="6">Membrane-associated.</text>
</comment>
<keyword evidence="1 6" id="KW-0963">Cytoplasm</keyword>
<dbReference type="SMART" id="SM00268">
    <property type="entry name" value="ACTIN"/>
    <property type="match status" value="1"/>
</dbReference>
<dbReference type="InterPro" id="IPR056546">
    <property type="entry name" value="MreB_MamK-like"/>
</dbReference>
<keyword evidence="2 6" id="KW-0547">Nucleotide-binding</keyword>
<name>A0AAP2GGS6_9BACT</name>
<dbReference type="GO" id="GO:0000902">
    <property type="term" value="P:cell morphogenesis"/>
    <property type="evidence" value="ECO:0007669"/>
    <property type="project" value="InterPro"/>
</dbReference>
<dbReference type="HAMAP" id="MF_02207">
    <property type="entry name" value="MreB"/>
    <property type="match status" value="1"/>
</dbReference>
<dbReference type="GO" id="GO:0005524">
    <property type="term" value="F:ATP binding"/>
    <property type="evidence" value="ECO:0007669"/>
    <property type="project" value="UniProtKB-KW"/>
</dbReference>
<evidence type="ECO:0000313" key="7">
    <source>
        <dbReference type="EMBL" id="MBT1695244.1"/>
    </source>
</evidence>
<dbReference type="RefSeq" id="WP_254158692.1">
    <property type="nucleotide sequence ID" value="NZ_JAHESF010000001.1"/>
</dbReference>
<evidence type="ECO:0000313" key="8">
    <source>
        <dbReference type="Proteomes" id="UP001319200"/>
    </source>
</evidence>
<dbReference type="Pfam" id="PF06723">
    <property type="entry name" value="MreB_Mbl"/>
    <property type="match status" value="1"/>
</dbReference>
<comment type="subunit">
    <text evidence="6">Forms polymers.</text>
</comment>
<comment type="similarity">
    <text evidence="5 6">Belongs to the FtsA/MreB family.</text>
</comment>
<dbReference type="InterPro" id="IPR004000">
    <property type="entry name" value="Actin"/>
</dbReference>
<keyword evidence="3 6" id="KW-0067">ATP-binding</keyword>
<dbReference type="Proteomes" id="UP001319200">
    <property type="component" value="Unassembled WGS sequence"/>
</dbReference>
<comment type="caution">
    <text evidence="7">The sequence shown here is derived from an EMBL/GenBank/DDBJ whole genome shotgun (WGS) entry which is preliminary data.</text>
</comment>
<comment type="function">
    <text evidence="6">Forms membrane-associated dynamic filaments that are essential for cell shape determination. Acts by regulating cell wall synthesis and cell elongation, and thus cell shape. A feedback loop between cell geometry and MreB localization may maintain elongated cell shape by targeting cell wall growth to regions of negative cell wall curvature.</text>
</comment>
<feature type="binding site" evidence="6">
    <location>
        <begin position="223"/>
        <end position="226"/>
    </location>
    <ligand>
        <name>ATP</name>
        <dbReference type="ChEBI" id="CHEBI:30616"/>
    </ligand>
</feature>
<sequence length="354" mass="38972">MIRKQNFIYSISMFSFQLLKKKSFGIDLGNNNTQVSDHERILVDQPSYIVLDRSRSAVKAVGNEAYDMFEKTHQLLKPVRPLKGGVIADHTSATKMISALMEQAYGSKSLLSGYEHIISGVPFATTNVEKRALRAALEQFNASAIHLLYEPLAAAIGMGLNIEEPNGKMVVDIGGGITEIVVVSLSGIASFQSVKVAGDTMDEEIQLYFRRNYNMAIGLKTAEQIKIQVGAVQEQIREVPEPMMVRGKDMLRGIPVTRQITHAEVATILDKSISAIELSILQTLEKCPPELAGDIYGNGVYLTGGNALLRGLKDRLEKKIRLTVHIDKTPLHAVSKGVATALRDIRKYKPVLID</sequence>
<dbReference type="Gene3D" id="3.30.420.40">
    <property type="match status" value="3"/>
</dbReference>
<reference evidence="7 8" key="1">
    <citation type="submission" date="2021-05" db="EMBL/GenBank/DDBJ databases">
        <title>A Polyphasic approach of four new species of the genus Ohtaekwangia: Ohtaekwangia histidinii sp. nov., Ohtaekwangia cretensis sp. nov., Ohtaekwangia indiensis sp. nov., Ohtaekwangia reichenbachii sp. nov. from diverse environment.</title>
        <authorList>
            <person name="Octaviana S."/>
        </authorList>
    </citation>
    <scope>NUCLEOTIDE SEQUENCE [LARGE SCALE GENOMIC DNA]</scope>
    <source>
        <strain evidence="7 8">PWU4</strain>
    </source>
</reference>
<keyword evidence="4 6" id="KW-0133">Cell shape</keyword>